<evidence type="ECO:0000313" key="3">
    <source>
        <dbReference type="Proteomes" id="UP000053370"/>
    </source>
</evidence>
<protein>
    <submittedName>
        <fullName evidence="2">Uncharacterized protein</fullName>
    </submittedName>
</protein>
<name>A0A0K8P9P7_9CHLR</name>
<evidence type="ECO:0000313" key="2">
    <source>
        <dbReference type="EMBL" id="GAP39356.1"/>
    </source>
</evidence>
<feature type="signal peptide" evidence="1">
    <location>
        <begin position="1"/>
        <end position="24"/>
    </location>
</feature>
<dbReference type="EMBL" id="DF968179">
    <property type="protein sequence ID" value="GAP39356.1"/>
    <property type="molecule type" value="Genomic_DNA"/>
</dbReference>
<dbReference type="RefSeq" id="WP_062277514.1">
    <property type="nucleotide sequence ID" value="NZ_DF968179.1"/>
</dbReference>
<organism evidence="2">
    <name type="scientific">Flexilinea flocculi</name>
    <dbReference type="NCBI Taxonomy" id="1678840"/>
    <lineage>
        <taxon>Bacteria</taxon>
        <taxon>Bacillati</taxon>
        <taxon>Chloroflexota</taxon>
        <taxon>Anaerolineae</taxon>
        <taxon>Anaerolineales</taxon>
        <taxon>Anaerolineaceae</taxon>
        <taxon>Flexilinea</taxon>
    </lineage>
</organism>
<proteinExistence type="predicted"/>
<dbReference type="AlphaFoldDB" id="A0A0K8P9P7"/>
<dbReference type="Proteomes" id="UP000053370">
    <property type="component" value="Unassembled WGS sequence"/>
</dbReference>
<gene>
    <name evidence="2" type="ORF">ATC1_11285</name>
</gene>
<accession>A0A0K8P9P7</accession>
<keyword evidence="3" id="KW-1185">Reference proteome</keyword>
<evidence type="ECO:0000256" key="1">
    <source>
        <dbReference type="SAM" id="SignalP"/>
    </source>
</evidence>
<sequence>MIRRISRCICFILLLSCMWTTVYAADDKEQFTPYSIVSIFDYGDSGQEVMDYVTAVEGLECEAVTDEIWGKTISCSAEDLHNERDYYTFYFADDETLYMMKVDIVYTGGDLSLEDLYNDVGSNFEGIEMADYSEGAFFEYIQSGSVAARCGIVDETLYICMNAIEETEDNYPIITIHYAGSDFVKGFDSED</sequence>
<feature type="chain" id="PRO_5005513865" evidence="1">
    <location>
        <begin position="25"/>
        <end position="191"/>
    </location>
</feature>
<reference evidence="2" key="1">
    <citation type="journal article" date="2015" name="Genome Announc.">
        <title>Draft Genome Sequence of Anaerolineae Strain TC1, a Novel Isolate from a Methanogenic Wastewater Treatment System.</title>
        <authorList>
            <person name="Matsuura N."/>
            <person name="Tourlousse D.M."/>
            <person name="Sun L."/>
            <person name="Toyonaga M."/>
            <person name="Kuroda K."/>
            <person name="Ohashi A."/>
            <person name="Cruz R."/>
            <person name="Yamaguchi T."/>
            <person name="Sekiguchi Y."/>
        </authorList>
    </citation>
    <scope>NUCLEOTIDE SEQUENCE [LARGE SCALE GENOMIC DNA]</scope>
    <source>
        <strain evidence="2">TC1</strain>
    </source>
</reference>
<keyword evidence="1" id="KW-0732">Signal</keyword>